<comment type="caution">
    <text evidence="1">The sequence shown here is derived from an EMBL/GenBank/DDBJ whole genome shotgun (WGS) entry which is preliminary data.</text>
</comment>
<sequence>MLLSSLLRKICSPALPVTGPSHSAARLATVGILLLSPPLVSCEAKHDIADAFKIFENFPSAHLNGHQARNITYRIRPGPTPDATLFTINEHYDHELQGRFVYTDYVNCAINEFPFDNRQDCILWINTAAKDNAIQSCLDQFRDNCENGVDEYDEDSCGLPQYSKS</sequence>
<dbReference type="InterPro" id="IPR012674">
    <property type="entry name" value="Calycin"/>
</dbReference>
<keyword evidence="2" id="KW-1185">Reference proteome</keyword>
<accession>A0AAQ4EWU7</accession>
<organism evidence="1 2">
    <name type="scientific">Amblyomma americanum</name>
    <name type="common">Lone star tick</name>
    <dbReference type="NCBI Taxonomy" id="6943"/>
    <lineage>
        <taxon>Eukaryota</taxon>
        <taxon>Metazoa</taxon>
        <taxon>Ecdysozoa</taxon>
        <taxon>Arthropoda</taxon>
        <taxon>Chelicerata</taxon>
        <taxon>Arachnida</taxon>
        <taxon>Acari</taxon>
        <taxon>Parasitiformes</taxon>
        <taxon>Ixodida</taxon>
        <taxon>Ixodoidea</taxon>
        <taxon>Ixodidae</taxon>
        <taxon>Amblyomminae</taxon>
        <taxon>Amblyomma</taxon>
    </lineage>
</organism>
<dbReference type="GO" id="GO:0043176">
    <property type="term" value="F:amine binding"/>
    <property type="evidence" value="ECO:0007669"/>
    <property type="project" value="InterPro"/>
</dbReference>
<dbReference type="InterPro" id="IPR002970">
    <property type="entry name" value="Tick_his-bd"/>
</dbReference>
<reference evidence="1 2" key="1">
    <citation type="journal article" date="2023" name="Arcadia Sci">
        <title>De novo assembly of a long-read Amblyomma americanum tick genome.</title>
        <authorList>
            <person name="Chou S."/>
            <person name="Poskanzer K.E."/>
            <person name="Rollins M."/>
            <person name="Thuy-Boun P.S."/>
        </authorList>
    </citation>
    <scope>NUCLEOTIDE SEQUENCE [LARGE SCALE GENOMIC DNA]</scope>
    <source>
        <strain evidence="1">F_SG_1</strain>
        <tissue evidence="1">Salivary glands</tissue>
    </source>
</reference>
<dbReference type="GO" id="GO:0030682">
    <property type="term" value="P:symbiont-mediated perturbation of host defenses"/>
    <property type="evidence" value="ECO:0007669"/>
    <property type="project" value="InterPro"/>
</dbReference>
<dbReference type="AlphaFoldDB" id="A0AAQ4EWU7"/>
<evidence type="ECO:0000313" key="1">
    <source>
        <dbReference type="EMBL" id="KAK8779187.1"/>
    </source>
</evidence>
<dbReference type="Proteomes" id="UP001321473">
    <property type="component" value="Unassembled WGS sequence"/>
</dbReference>
<dbReference type="SUPFAM" id="SSF50814">
    <property type="entry name" value="Lipocalins"/>
    <property type="match status" value="1"/>
</dbReference>
<dbReference type="EMBL" id="JARKHS020010072">
    <property type="protein sequence ID" value="KAK8779187.1"/>
    <property type="molecule type" value="Genomic_DNA"/>
</dbReference>
<protein>
    <submittedName>
        <fullName evidence="1">Uncharacterized protein</fullName>
    </submittedName>
</protein>
<dbReference type="Gene3D" id="2.40.128.20">
    <property type="match status" value="1"/>
</dbReference>
<proteinExistence type="predicted"/>
<evidence type="ECO:0000313" key="2">
    <source>
        <dbReference type="Proteomes" id="UP001321473"/>
    </source>
</evidence>
<name>A0AAQ4EWU7_AMBAM</name>
<gene>
    <name evidence="1" type="ORF">V5799_019473</name>
</gene>
<dbReference type="Pfam" id="PF02098">
    <property type="entry name" value="His_binding"/>
    <property type="match status" value="1"/>
</dbReference>